<dbReference type="VEuPathDB" id="FungiDB:CHGG_09580"/>
<dbReference type="GO" id="GO:0005524">
    <property type="term" value="F:ATP binding"/>
    <property type="evidence" value="ECO:0007669"/>
    <property type="project" value="InterPro"/>
</dbReference>
<feature type="region of interest" description="Disordered" evidence="1">
    <location>
        <begin position="229"/>
        <end position="266"/>
    </location>
</feature>
<dbReference type="InterPro" id="IPR027417">
    <property type="entry name" value="P-loop_NTPase"/>
</dbReference>
<evidence type="ECO:0000313" key="5">
    <source>
        <dbReference type="Proteomes" id="UP000001056"/>
    </source>
</evidence>
<dbReference type="Pfam" id="PF00270">
    <property type="entry name" value="DEAD"/>
    <property type="match status" value="1"/>
</dbReference>
<sequence length="1176" mass="129335">MPVFQVAICREHRNVVTAKSIVAHVNSYHRHLTAHVRRRIAAEASALRDSGSLAADTSGVQFPSNVVPAIDGLPVWSDGKKCIQCAYIRRTRQDIQRHCRSAHGWINPRGRGRKPGAGPVGGLGEVWVDGIHCQRFGRTGALQRLFEVTTPANAAVRGSRGETADFQAAIRAEFEAAARAIKEKDEAAAALIGDQSRLSANMWVRRTGWPRHLRGFDREWLATTIRRPVVEEEEEVEEGNGEGGGEDGEDGEEVGGQGGDRDRDGSARSEAALAVVWLAVERVIWRAQKASQVEVVGSAAVNYIERREVGGETNEKPFNAAQKGTTMIKYSESWKALMAYIWRTWRLEPVDEGDEGEGDGDEGDDDEGDEGEGDDDEGDEGHDGEGDEGDEGGDGHGGVAGDGQQQQAGIRDQRPAYHFTAQQAKTFDQVRTAAYAIPRSEDPDTGELEGHVLDFFIALLDHDVGDNEYQNALYSGLAVLGIQPEQGWRSALSYTSVLSAVVTVARMLVLYKAKRAREDEIRQRRQVAGESEAEARRRARSHFDRVREMVQRFMTIIAYDGRPSPMDSVLRLRAYGKAIRANTNADGVVDWHGDELLLGHVQFSMASLRAMIHGLLHSARVQLRRSVLLLDVDEEGEAAGGGGGFTVGTAATGTTAATAWPAIQWDRLVDNAAETRTGWSFVEDRRNEAAFGGVDGKTWLAGRVASEARLQGEFFRAAEGAGERPRWRMERVYEYGKAMKAFREQLLVLMHMSGGQPARGTELVTVQYKNGVDGDVRGLFIEDGAVVFVTMYSKTMGMSAKAKVIHRYLPREVGELAVYYVWLAMPFWRMVVQRASEGAAIWGSPYIWEPQADQAWAFPEIKEEGGKRGGKRKQRAVAQGARKKKKRRIQAPGRSGPSASAVGDDEEGEAFEREYGGEHGEEGAGQAIWSQPDTWSTDRISRQIGKVSSQYMGEKLSILSWRHSVKAIYRRYIKNKAIMDIIQHADTAEGEDEEGQDLAGRPVGDAFHGQSGHGARIGEGIYGRSMDESLFSTEARRIGFRRVSREWHAFCMFDSVLRESGGGRARPSRLTDVARQAAEEEERRWMKMRQVDVGAELRRMLGPSARFRGVQEAALGAIMRQESPIVVVMGTGGGKSMLFMLPAACAAAAGGLTVVIVPLVSLRGDIKDRCDELGIE</sequence>
<feature type="transmembrane region" description="Helical" evidence="2">
    <location>
        <begin position="1138"/>
        <end position="1160"/>
    </location>
</feature>
<dbReference type="GO" id="GO:0003676">
    <property type="term" value="F:nucleic acid binding"/>
    <property type="evidence" value="ECO:0007669"/>
    <property type="project" value="InterPro"/>
</dbReference>
<dbReference type="eggNOG" id="KOG0351">
    <property type="taxonomic scope" value="Eukaryota"/>
</dbReference>
<dbReference type="Proteomes" id="UP000001056">
    <property type="component" value="Unassembled WGS sequence"/>
</dbReference>
<keyword evidence="2" id="KW-0812">Transmembrane</keyword>
<evidence type="ECO:0000313" key="4">
    <source>
        <dbReference type="EMBL" id="EAQ85566.1"/>
    </source>
</evidence>
<protein>
    <recommendedName>
        <fullName evidence="3">DEAD/DEAH-box helicase domain-containing protein</fullName>
    </recommendedName>
</protein>
<feature type="compositionally biased region" description="Basic residues" evidence="1">
    <location>
        <begin position="868"/>
        <end position="889"/>
    </location>
</feature>
<proteinExistence type="predicted"/>
<feature type="domain" description="DEAD/DEAH-box helicase" evidence="3">
    <location>
        <begin position="1110"/>
        <end position="1174"/>
    </location>
</feature>
<dbReference type="Pfam" id="PF12013">
    <property type="entry name" value="OrsD"/>
    <property type="match status" value="1"/>
</dbReference>
<dbReference type="Gene3D" id="3.40.50.300">
    <property type="entry name" value="P-loop containing nucleotide triphosphate hydrolases"/>
    <property type="match status" value="1"/>
</dbReference>
<keyword evidence="2" id="KW-1133">Transmembrane helix</keyword>
<keyword evidence="5" id="KW-1185">Reference proteome</keyword>
<dbReference type="GeneID" id="4395113"/>
<organism evidence="4 5">
    <name type="scientific">Chaetomium globosum (strain ATCC 6205 / CBS 148.51 / DSM 1962 / NBRC 6347 / NRRL 1970)</name>
    <name type="common">Soil fungus</name>
    <dbReference type="NCBI Taxonomy" id="306901"/>
    <lineage>
        <taxon>Eukaryota</taxon>
        <taxon>Fungi</taxon>
        <taxon>Dikarya</taxon>
        <taxon>Ascomycota</taxon>
        <taxon>Pezizomycotina</taxon>
        <taxon>Sordariomycetes</taxon>
        <taxon>Sordariomycetidae</taxon>
        <taxon>Sordariales</taxon>
        <taxon>Chaetomiaceae</taxon>
        <taxon>Chaetomium</taxon>
    </lineage>
</organism>
<gene>
    <name evidence="4" type="ORF">CHGG_09580</name>
</gene>
<dbReference type="SUPFAM" id="SSF52540">
    <property type="entry name" value="P-loop containing nucleoside triphosphate hydrolases"/>
    <property type="match status" value="1"/>
</dbReference>
<dbReference type="RefSeq" id="XP_001227507.1">
    <property type="nucleotide sequence ID" value="XM_001227506.1"/>
</dbReference>
<dbReference type="InterPro" id="IPR011545">
    <property type="entry name" value="DEAD/DEAH_box_helicase_dom"/>
</dbReference>
<feature type="compositionally biased region" description="Acidic residues" evidence="1">
    <location>
        <begin position="231"/>
        <end position="253"/>
    </location>
</feature>
<name>Q2GR24_CHAGB</name>
<dbReference type="InParanoid" id="Q2GR24"/>
<feature type="region of interest" description="Disordered" evidence="1">
    <location>
        <begin position="350"/>
        <end position="411"/>
    </location>
</feature>
<feature type="non-terminal residue" evidence="4">
    <location>
        <position position="1176"/>
    </location>
</feature>
<evidence type="ECO:0000256" key="2">
    <source>
        <dbReference type="SAM" id="Phobius"/>
    </source>
</evidence>
<dbReference type="InterPro" id="IPR022698">
    <property type="entry name" value="OrsD"/>
</dbReference>
<keyword evidence="2" id="KW-0472">Membrane</keyword>
<dbReference type="OMA" id="INECHIV"/>
<feature type="compositionally biased region" description="Acidic residues" evidence="1">
    <location>
        <begin position="350"/>
        <end position="392"/>
    </location>
</feature>
<dbReference type="AlphaFoldDB" id="Q2GR24"/>
<dbReference type="EMBL" id="CH408034">
    <property type="protein sequence ID" value="EAQ85566.1"/>
    <property type="molecule type" value="Genomic_DNA"/>
</dbReference>
<accession>Q2GR24</accession>
<evidence type="ECO:0000259" key="3">
    <source>
        <dbReference type="Pfam" id="PF00270"/>
    </source>
</evidence>
<dbReference type="OrthoDB" id="5245264at2759"/>
<feature type="region of interest" description="Disordered" evidence="1">
    <location>
        <begin position="862"/>
        <end position="910"/>
    </location>
</feature>
<evidence type="ECO:0000256" key="1">
    <source>
        <dbReference type="SAM" id="MobiDB-lite"/>
    </source>
</evidence>
<reference evidence="5" key="1">
    <citation type="journal article" date="2015" name="Genome Announc.">
        <title>Draft genome sequence of the cellulolytic fungus Chaetomium globosum.</title>
        <authorList>
            <person name="Cuomo C.A."/>
            <person name="Untereiner W.A."/>
            <person name="Ma L.-J."/>
            <person name="Grabherr M."/>
            <person name="Birren B.W."/>
        </authorList>
    </citation>
    <scope>NUCLEOTIDE SEQUENCE [LARGE SCALE GENOMIC DNA]</scope>
    <source>
        <strain evidence="5">ATCC 6205 / CBS 148.51 / DSM 1962 / NBRC 6347 / NRRL 1970</strain>
    </source>
</reference>
<dbReference type="HOGENOM" id="CLU_001104_6_1_1"/>